<reference evidence="2 3" key="1">
    <citation type="submission" date="2018-07" db="EMBL/GenBank/DDBJ databases">
        <title>Arthrobacter sp. nov., isolated from raw cow's milk with high bacterial count.</title>
        <authorList>
            <person name="Hahne J."/>
            <person name="Isele D."/>
            <person name="Lipski A."/>
        </authorList>
    </citation>
    <scope>NUCLEOTIDE SEQUENCE [LARGE SCALE GENOMIC DNA]</scope>
    <source>
        <strain evidence="2 3">JZ R-183</strain>
    </source>
</reference>
<proteinExistence type="predicted"/>
<feature type="transmembrane region" description="Helical" evidence="1">
    <location>
        <begin position="317"/>
        <end position="338"/>
    </location>
</feature>
<keyword evidence="1" id="KW-1133">Transmembrane helix</keyword>
<dbReference type="PANTHER" id="PTHR30354">
    <property type="entry name" value="GNT FAMILY GLUCONATE TRANSPORTER"/>
    <property type="match status" value="1"/>
</dbReference>
<feature type="transmembrane region" description="Helical" evidence="1">
    <location>
        <begin position="179"/>
        <end position="207"/>
    </location>
</feature>
<dbReference type="NCBIfam" id="TIGR00791">
    <property type="entry name" value="gntP"/>
    <property type="match status" value="1"/>
</dbReference>
<evidence type="ECO:0000256" key="1">
    <source>
        <dbReference type="SAM" id="Phobius"/>
    </source>
</evidence>
<dbReference type="EMBL" id="QQXL01000004">
    <property type="protein sequence ID" value="RKW70397.1"/>
    <property type="molecule type" value="Genomic_DNA"/>
</dbReference>
<dbReference type="GO" id="GO:0005886">
    <property type="term" value="C:plasma membrane"/>
    <property type="evidence" value="ECO:0007669"/>
    <property type="project" value="TreeGrafter"/>
</dbReference>
<sequence>MMIEGWTQTMPAWALLLIAAGAVALLLVMIIYLKIHALLSLVIVSLITAFAAGIPAGKVVGVLTGGFGGTLGTVALLVGLGAMLGRLVETSGGAQVLADRFVKAFGEKRAAFALGVASLLFGFPIFFDAGLVVMLPVVFAVARRLNGSLLTYGLAAAGGFSVMHVFVPPHPGPVSAATFLGANVGLVLLLGLVVALPAWYFGAYLFARYAGKKWVLPIPALLGEAGEKQLANPPRFGVVMSVLLLPLVLIFMNTGLSTLAKSEVVDKATAGQSWFQVLVALGETPVALLITVVVASVVLGLKRGLSRQDVQNQVESALGPVCSVILITGAGGMFGGVLRSSGIGDALSGSLESINMPLFLAGFVIAALLRVAQGSATVALTTTAGLIAEGVATAGYNPLQLAAMALVVAAGSVIASHVNDSGFWLVSRFFEMDVKTTLKTWTVLETLISLIGFAVAAALFGLASLM</sequence>
<dbReference type="PIRSF" id="PIRSF002746">
    <property type="entry name" value="Gluconate_transporter"/>
    <property type="match status" value="1"/>
</dbReference>
<keyword evidence="1" id="KW-0472">Membrane</keyword>
<evidence type="ECO:0000313" key="3">
    <source>
        <dbReference type="Proteomes" id="UP000273119"/>
    </source>
</evidence>
<protein>
    <submittedName>
        <fullName evidence="2">GntP family permease</fullName>
    </submittedName>
</protein>
<dbReference type="PANTHER" id="PTHR30354:SF25">
    <property type="entry name" value="INNER MEMBRANE PERMEASE YGBN"/>
    <property type="match status" value="1"/>
</dbReference>
<feature type="transmembrane region" description="Helical" evidence="1">
    <location>
        <begin position="399"/>
        <end position="418"/>
    </location>
</feature>
<dbReference type="RefSeq" id="WP_121485050.1">
    <property type="nucleotide sequence ID" value="NZ_QQXL01000004.1"/>
</dbReference>
<dbReference type="Pfam" id="PF02447">
    <property type="entry name" value="GntP_permease"/>
    <property type="match status" value="1"/>
</dbReference>
<organism evidence="2 3">
    <name type="scientific">Galactobacter caseinivorans</name>
    <dbReference type="NCBI Taxonomy" id="2676123"/>
    <lineage>
        <taxon>Bacteria</taxon>
        <taxon>Bacillati</taxon>
        <taxon>Actinomycetota</taxon>
        <taxon>Actinomycetes</taxon>
        <taxon>Micrococcales</taxon>
        <taxon>Micrococcaceae</taxon>
        <taxon>Galactobacter</taxon>
    </lineage>
</organism>
<feature type="transmembrane region" description="Helical" evidence="1">
    <location>
        <begin position="63"/>
        <end position="84"/>
    </location>
</feature>
<dbReference type="AlphaFoldDB" id="A0A496PIV5"/>
<comment type="caution">
    <text evidence="2">The sequence shown here is derived from an EMBL/GenBank/DDBJ whole genome shotgun (WGS) entry which is preliminary data.</text>
</comment>
<feature type="transmembrane region" description="Helical" evidence="1">
    <location>
        <begin position="274"/>
        <end position="301"/>
    </location>
</feature>
<accession>A0A496PIV5</accession>
<feature type="transmembrane region" description="Helical" evidence="1">
    <location>
        <begin position="110"/>
        <end position="142"/>
    </location>
</feature>
<feature type="transmembrane region" description="Helical" evidence="1">
    <location>
        <begin position="358"/>
        <end position="387"/>
    </location>
</feature>
<feature type="transmembrane region" description="Helical" evidence="1">
    <location>
        <begin position="438"/>
        <end position="463"/>
    </location>
</feature>
<gene>
    <name evidence="2" type="ORF">DWQ67_07875</name>
</gene>
<keyword evidence="1" id="KW-0812">Transmembrane</keyword>
<dbReference type="Proteomes" id="UP000273119">
    <property type="component" value="Unassembled WGS sequence"/>
</dbReference>
<name>A0A496PIV5_9MICC</name>
<dbReference type="GO" id="GO:0015128">
    <property type="term" value="F:gluconate transmembrane transporter activity"/>
    <property type="evidence" value="ECO:0007669"/>
    <property type="project" value="InterPro"/>
</dbReference>
<feature type="transmembrane region" description="Helical" evidence="1">
    <location>
        <begin position="38"/>
        <end position="56"/>
    </location>
</feature>
<evidence type="ECO:0000313" key="2">
    <source>
        <dbReference type="EMBL" id="RKW70397.1"/>
    </source>
</evidence>
<dbReference type="InterPro" id="IPR003474">
    <property type="entry name" value="Glcn_transporter"/>
</dbReference>
<feature type="transmembrane region" description="Helical" evidence="1">
    <location>
        <begin position="236"/>
        <end position="254"/>
    </location>
</feature>
<feature type="transmembrane region" description="Helical" evidence="1">
    <location>
        <begin position="149"/>
        <end position="167"/>
    </location>
</feature>
<feature type="transmembrane region" description="Helical" evidence="1">
    <location>
        <begin position="12"/>
        <end position="32"/>
    </location>
</feature>
<keyword evidence="3" id="KW-1185">Reference proteome</keyword>